<dbReference type="NCBIfam" id="TIGR01414">
    <property type="entry name" value="autotrans_barl"/>
    <property type="match status" value="1"/>
</dbReference>
<dbReference type="InterPro" id="IPR036709">
    <property type="entry name" value="Autotransporte_beta_dom_sf"/>
</dbReference>
<organism evidence="2 3">
    <name type="scientific">Escherichia coli</name>
    <dbReference type="NCBI Taxonomy" id="562"/>
    <lineage>
        <taxon>Bacteria</taxon>
        <taxon>Pseudomonadati</taxon>
        <taxon>Pseudomonadota</taxon>
        <taxon>Gammaproteobacteria</taxon>
        <taxon>Enterobacterales</taxon>
        <taxon>Enterobacteriaceae</taxon>
        <taxon>Escherichia</taxon>
    </lineage>
</organism>
<dbReference type="InterPro" id="IPR050909">
    <property type="entry name" value="Bact_Autotransporter_VF"/>
</dbReference>
<dbReference type="PANTHER" id="PTHR12338">
    <property type="entry name" value="AUTOTRANSPORTER"/>
    <property type="match status" value="1"/>
</dbReference>
<evidence type="ECO:0000259" key="1">
    <source>
        <dbReference type="Pfam" id="PF18883"/>
    </source>
</evidence>
<proteinExistence type="predicted"/>
<dbReference type="Gene3D" id="2.160.20.20">
    <property type="match status" value="1"/>
</dbReference>
<dbReference type="Pfam" id="PF18883">
    <property type="entry name" value="AC_1"/>
    <property type="match status" value="1"/>
</dbReference>
<evidence type="ECO:0000313" key="2">
    <source>
        <dbReference type="EMBL" id="STG50076.1"/>
    </source>
</evidence>
<dbReference type="SUPFAM" id="SSF51126">
    <property type="entry name" value="Pectin lyase-like"/>
    <property type="match status" value="1"/>
</dbReference>
<dbReference type="CDD" id="cd01344">
    <property type="entry name" value="PL2_Passenger_AT"/>
    <property type="match status" value="1"/>
</dbReference>
<evidence type="ECO:0000313" key="3">
    <source>
        <dbReference type="Proteomes" id="UP000254817"/>
    </source>
</evidence>
<dbReference type="AlphaFoldDB" id="A0A376MHW9"/>
<reference evidence="2 3" key="1">
    <citation type="submission" date="2018-06" db="EMBL/GenBank/DDBJ databases">
        <authorList>
            <consortium name="Pathogen Informatics"/>
            <person name="Doyle S."/>
        </authorList>
    </citation>
    <scope>NUCLEOTIDE SEQUENCE [LARGE SCALE GENOMIC DNA]</scope>
    <source>
        <strain evidence="2 3">NCTC11112</strain>
    </source>
</reference>
<dbReference type="Gene3D" id="2.40.128.130">
    <property type="entry name" value="Autotransporter beta-domain"/>
    <property type="match status" value="1"/>
</dbReference>
<feature type="domain" description="Autochaperone" evidence="1">
    <location>
        <begin position="4"/>
        <end position="70"/>
    </location>
</feature>
<dbReference type="EMBL" id="UGAW01000001">
    <property type="protein sequence ID" value="STG50076.1"/>
    <property type="molecule type" value="Genomic_DNA"/>
</dbReference>
<protein>
    <submittedName>
        <fullName evidence="2">Ybl169</fullName>
    </submittedName>
</protein>
<sequence length="166" mass="17902">MTTTGDNSKTDRLVIKGNASGRTRVAVTQAGGTGAETLNGIEVIHVSGNADNAEFIQTERITAGAYDYILKRGQGINSTNWYLISRKDIPVPQPEAVPESHDNNLRPEAGSYVASIAAANNLFVTNLYERQGQELYISHMTGEENEAGIWMYNKGNIIAGVTTVVS</sequence>
<dbReference type="InterPro" id="IPR006315">
    <property type="entry name" value="OM_autotransptr_brl_dom"/>
</dbReference>
<dbReference type="InterPro" id="IPR012332">
    <property type="entry name" value="Autotransporter_pectin_lyase_C"/>
</dbReference>
<dbReference type="InterPro" id="IPR043990">
    <property type="entry name" value="AC_1"/>
</dbReference>
<dbReference type="InterPro" id="IPR011050">
    <property type="entry name" value="Pectin_lyase_fold/virulence"/>
</dbReference>
<dbReference type="PANTHER" id="PTHR12338:SF5">
    <property type="entry name" value="ANTIGEN 43-RELATED"/>
    <property type="match status" value="1"/>
</dbReference>
<gene>
    <name evidence="2" type="primary">ybl169_2</name>
    <name evidence="2" type="ORF">NCTC11112_00472</name>
</gene>
<dbReference type="GO" id="GO:0019867">
    <property type="term" value="C:outer membrane"/>
    <property type="evidence" value="ECO:0007669"/>
    <property type="project" value="InterPro"/>
</dbReference>
<accession>A0A376MHW9</accession>
<name>A0A376MHW9_ECOLX</name>
<dbReference type="Proteomes" id="UP000254817">
    <property type="component" value="Unassembled WGS sequence"/>
</dbReference>